<dbReference type="Proteomes" id="UP000192923">
    <property type="component" value="Unassembled WGS sequence"/>
</dbReference>
<accession>A0A1Y6CVE2</accession>
<evidence type="ECO:0000313" key="1">
    <source>
        <dbReference type="EMBL" id="SMF94297.1"/>
    </source>
</evidence>
<organism evidence="1 2">
    <name type="scientific">Methylomagnum ishizawai</name>
    <dbReference type="NCBI Taxonomy" id="1760988"/>
    <lineage>
        <taxon>Bacteria</taxon>
        <taxon>Pseudomonadati</taxon>
        <taxon>Pseudomonadota</taxon>
        <taxon>Gammaproteobacteria</taxon>
        <taxon>Methylococcales</taxon>
        <taxon>Methylococcaceae</taxon>
        <taxon>Methylomagnum</taxon>
    </lineage>
</organism>
<evidence type="ECO:0000313" key="2">
    <source>
        <dbReference type="Proteomes" id="UP000192923"/>
    </source>
</evidence>
<dbReference type="AlphaFoldDB" id="A0A1Y6CVE2"/>
<protein>
    <submittedName>
        <fullName evidence="1">Uncharacterized protein</fullName>
    </submittedName>
</protein>
<name>A0A1Y6CVE2_9GAMM</name>
<dbReference type="STRING" id="1760988.SAMN02949497_1606"/>
<gene>
    <name evidence="1" type="ORF">SAMN02949497_1606</name>
</gene>
<keyword evidence="2" id="KW-1185">Reference proteome</keyword>
<sequence>MTECRQVLGSELHYQAMVYSSLRNQGQVPAQQVGMNVKMWISNLVSDLFKTLDARKREGFQGGFEPIPDVCLFSPGIEGDWRRRNNRATLRHLLLAIEVKASERSGGRLSAREIVFDIEKLAAHRQEAQARGSTFHPVMMVIDTAPLLAERMMGASLKQAQDAARELSVSLLYLSPSETLEAVLG</sequence>
<proteinExistence type="predicted"/>
<reference evidence="1 2" key="1">
    <citation type="submission" date="2016-12" db="EMBL/GenBank/DDBJ databases">
        <authorList>
            <person name="Song W.-J."/>
            <person name="Kurnit D.M."/>
        </authorList>
    </citation>
    <scope>NUCLEOTIDE SEQUENCE [LARGE SCALE GENOMIC DNA]</scope>
    <source>
        <strain evidence="1 2">175</strain>
    </source>
</reference>
<dbReference type="EMBL" id="FXAM01000001">
    <property type="protein sequence ID" value="SMF94297.1"/>
    <property type="molecule type" value="Genomic_DNA"/>
</dbReference>